<dbReference type="AlphaFoldDB" id="A0A7J7RRU5"/>
<comment type="caution">
    <text evidence="2">The sequence shown here is derived from an EMBL/GenBank/DDBJ whole genome shotgun (WGS) entry which is preliminary data.</text>
</comment>
<feature type="region of interest" description="Disordered" evidence="1">
    <location>
        <begin position="1"/>
        <end position="28"/>
    </location>
</feature>
<evidence type="ECO:0000256" key="1">
    <source>
        <dbReference type="SAM" id="MobiDB-lite"/>
    </source>
</evidence>
<sequence length="126" mass="14016">MEAGLAFPLKPKSRLPNPHNISKVPNSQPRNLQVEKMLPPSLELRQASPCLPPTLEAPPNLTEFARDALGPPAHDFESAPALRRTRQWFLLFSLQLMFRMKESIAQGESCGEEQMLFEGCSDATSS</sequence>
<protein>
    <submittedName>
        <fullName evidence="2">Uncharacterized protein</fullName>
    </submittedName>
</protein>
<dbReference type="EMBL" id="JABWUV010000023">
    <property type="protein sequence ID" value="KAF6278881.1"/>
    <property type="molecule type" value="Genomic_DNA"/>
</dbReference>
<keyword evidence="3" id="KW-1185">Reference proteome</keyword>
<evidence type="ECO:0000313" key="3">
    <source>
        <dbReference type="Proteomes" id="UP000527355"/>
    </source>
</evidence>
<name>A0A7J7RRU5_MYOMY</name>
<dbReference type="Proteomes" id="UP000527355">
    <property type="component" value="Unassembled WGS sequence"/>
</dbReference>
<proteinExistence type="predicted"/>
<accession>A0A7J7RRU5</accession>
<evidence type="ECO:0000313" key="2">
    <source>
        <dbReference type="EMBL" id="KAF6278881.1"/>
    </source>
</evidence>
<organism evidence="2 3">
    <name type="scientific">Myotis myotis</name>
    <name type="common">Greater mouse-eared bat</name>
    <name type="synonym">Vespertilio myotis</name>
    <dbReference type="NCBI Taxonomy" id="51298"/>
    <lineage>
        <taxon>Eukaryota</taxon>
        <taxon>Metazoa</taxon>
        <taxon>Chordata</taxon>
        <taxon>Craniata</taxon>
        <taxon>Vertebrata</taxon>
        <taxon>Euteleostomi</taxon>
        <taxon>Mammalia</taxon>
        <taxon>Eutheria</taxon>
        <taxon>Laurasiatheria</taxon>
        <taxon>Chiroptera</taxon>
        <taxon>Yangochiroptera</taxon>
        <taxon>Vespertilionidae</taxon>
        <taxon>Myotis</taxon>
    </lineage>
</organism>
<reference evidence="2 3" key="1">
    <citation type="journal article" date="2020" name="Nature">
        <title>Six reference-quality genomes reveal evolution of bat adaptations.</title>
        <authorList>
            <person name="Jebb D."/>
            <person name="Huang Z."/>
            <person name="Pippel M."/>
            <person name="Hughes G.M."/>
            <person name="Lavrichenko K."/>
            <person name="Devanna P."/>
            <person name="Winkler S."/>
            <person name="Jermiin L.S."/>
            <person name="Skirmuntt E.C."/>
            <person name="Katzourakis A."/>
            <person name="Burkitt-Gray L."/>
            <person name="Ray D.A."/>
            <person name="Sullivan K.A.M."/>
            <person name="Roscito J.G."/>
            <person name="Kirilenko B.M."/>
            <person name="Davalos L.M."/>
            <person name="Corthals A.P."/>
            <person name="Power M.L."/>
            <person name="Jones G."/>
            <person name="Ransome R.D."/>
            <person name="Dechmann D.K.N."/>
            <person name="Locatelli A.G."/>
            <person name="Puechmaille S.J."/>
            <person name="Fedrigo O."/>
            <person name="Jarvis E.D."/>
            <person name="Hiller M."/>
            <person name="Vernes S.C."/>
            <person name="Myers E.W."/>
            <person name="Teeling E.C."/>
        </authorList>
    </citation>
    <scope>NUCLEOTIDE SEQUENCE [LARGE SCALE GENOMIC DNA]</scope>
    <source>
        <strain evidence="2">MMyoMyo1</strain>
        <tissue evidence="2">Flight muscle</tissue>
    </source>
</reference>
<feature type="compositionally biased region" description="Polar residues" evidence="1">
    <location>
        <begin position="19"/>
        <end position="28"/>
    </location>
</feature>
<gene>
    <name evidence="2" type="ORF">mMyoMyo1_010215</name>
</gene>